<dbReference type="InterPro" id="IPR001590">
    <property type="entry name" value="Peptidase_M12B"/>
</dbReference>
<keyword evidence="9 13" id="KW-0862">Zinc</keyword>
<feature type="domain" description="GON" evidence="16">
    <location>
        <begin position="1550"/>
        <end position="1750"/>
    </location>
</feature>
<evidence type="ECO:0000259" key="15">
    <source>
        <dbReference type="PROSITE" id="PS50215"/>
    </source>
</evidence>
<evidence type="ECO:0000256" key="10">
    <source>
        <dbReference type="ARBA" id="ARBA00023049"/>
    </source>
</evidence>
<dbReference type="InterPro" id="IPR012314">
    <property type="entry name" value="Pept_M12B_GON-ADAMTSs"/>
</dbReference>
<dbReference type="Pfam" id="PF19236">
    <property type="entry name" value="ADAMTS_CR_3"/>
    <property type="match status" value="1"/>
</dbReference>
<dbReference type="GeneID" id="106469216"/>
<keyword evidence="3" id="KW-0272">Extracellular matrix</keyword>
<feature type="binding site" evidence="13">
    <location>
        <position position="403"/>
    </location>
    <ligand>
        <name>Zn(2+)</name>
        <dbReference type="ChEBI" id="CHEBI:29105"/>
        <note>catalytic</note>
    </ligand>
</feature>
<dbReference type="InterPro" id="IPR050439">
    <property type="entry name" value="ADAMTS_ADAMTS-like"/>
</dbReference>
<keyword evidence="2" id="KW-0964">Secreted</keyword>
<evidence type="ECO:0000313" key="18">
    <source>
        <dbReference type="RefSeq" id="XP_022253374.1"/>
    </source>
</evidence>
<keyword evidence="14" id="KW-1133">Transmembrane helix</keyword>
<dbReference type="PANTHER" id="PTHR13723:SF278">
    <property type="entry name" value="ADAM METALLOPEPTIDASE WITH THROMBOSPONDIN TYPE 1 MOTIF A, ISOFORM B"/>
    <property type="match status" value="1"/>
</dbReference>
<evidence type="ECO:0000256" key="2">
    <source>
        <dbReference type="ARBA" id="ARBA00022525"/>
    </source>
</evidence>
<dbReference type="Pfam" id="PF01421">
    <property type="entry name" value="Reprolysin"/>
    <property type="match status" value="1"/>
</dbReference>
<dbReference type="Pfam" id="PF08685">
    <property type="entry name" value="GON"/>
    <property type="match status" value="1"/>
</dbReference>
<keyword evidence="4" id="KW-0645">Protease</keyword>
<evidence type="ECO:0000256" key="9">
    <source>
        <dbReference type="ARBA" id="ARBA00022833"/>
    </source>
</evidence>
<dbReference type="InterPro" id="IPR010294">
    <property type="entry name" value="ADAMTS_spacer1"/>
</dbReference>
<keyword evidence="6" id="KW-0732">Signal</keyword>
<keyword evidence="14" id="KW-0472">Membrane</keyword>
<evidence type="ECO:0000256" key="14">
    <source>
        <dbReference type="SAM" id="Phobius"/>
    </source>
</evidence>
<dbReference type="SUPFAM" id="SSF55486">
    <property type="entry name" value="Metalloproteases ('zincins'), catalytic domain"/>
    <property type="match status" value="1"/>
</dbReference>
<feature type="binding site" evidence="13">
    <location>
        <position position="409"/>
    </location>
    <ligand>
        <name>Zn(2+)</name>
        <dbReference type="ChEBI" id="CHEBI:29105"/>
        <note>catalytic</note>
    </ligand>
</feature>
<dbReference type="PANTHER" id="PTHR13723">
    <property type="entry name" value="ADAMTS A DISINTEGRIN AND METALLOPROTEASE WITH THROMBOSPONDIN MOTIFS PROTEASE"/>
    <property type="match status" value="1"/>
</dbReference>
<dbReference type="Pfam" id="PF17771">
    <property type="entry name" value="ADAMTS_CR_2"/>
    <property type="match status" value="1"/>
</dbReference>
<evidence type="ECO:0000256" key="11">
    <source>
        <dbReference type="ARBA" id="ARBA00023157"/>
    </source>
</evidence>
<evidence type="ECO:0000259" key="16">
    <source>
        <dbReference type="PROSITE" id="PS51046"/>
    </source>
</evidence>
<evidence type="ECO:0000256" key="7">
    <source>
        <dbReference type="ARBA" id="ARBA00022737"/>
    </source>
</evidence>
<dbReference type="SMART" id="SM00209">
    <property type="entry name" value="TSP1"/>
    <property type="match status" value="13"/>
</dbReference>
<dbReference type="PROSITE" id="PS50215">
    <property type="entry name" value="ADAM_MEPRO"/>
    <property type="match status" value="1"/>
</dbReference>
<dbReference type="CDD" id="cd04273">
    <property type="entry name" value="ZnMc_ADAMTS_like"/>
    <property type="match status" value="1"/>
</dbReference>
<dbReference type="Pfam" id="PF01562">
    <property type="entry name" value="Pep_M12B_propep"/>
    <property type="match status" value="1"/>
</dbReference>
<feature type="domain" description="Peptidase M12B" evidence="15">
    <location>
        <begin position="255"/>
        <end position="465"/>
    </location>
</feature>
<dbReference type="InterPro" id="IPR036383">
    <property type="entry name" value="TSP1_rpt_sf"/>
</dbReference>
<keyword evidence="17" id="KW-1185">Reference proteome</keyword>
<dbReference type="Gene3D" id="3.40.390.10">
    <property type="entry name" value="Collagenase (Catalytic Domain)"/>
    <property type="match status" value="1"/>
</dbReference>
<gene>
    <name evidence="18" type="primary">LOC106469216</name>
</gene>
<dbReference type="InterPro" id="IPR045371">
    <property type="entry name" value="ADAMTS_CR_3"/>
</dbReference>
<evidence type="ECO:0000256" key="1">
    <source>
        <dbReference type="ARBA" id="ARBA00004498"/>
    </source>
</evidence>
<evidence type="ECO:0000256" key="3">
    <source>
        <dbReference type="ARBA" id="ARBA00022530"/>
    </source>
</evidence>
<name>A0ABM1TBW8_LIMPO</name>
<protein>
    <submittedName>
        <fullName evidence="18">A disintegrin and metalloproteinase with thrombospondin motifs 20-like</fullName>
    </submittedName>
</protein>
<keyword evidence="8" id="KW-0378">Hydrolase</keyword>
<dbReference type="InterPro" id="IPR002870">
    <property type="entry name" value="Peptidase_M12B_N"/>
</dbReference>
<dbReference type="PROSITE" id="PS51046">
    <property type="entry name" value="GON"/>
    <property type="match status" value="1"/>
</dbReference>
<sequence length="1752" mass="199116">MFLPITTDNLKVFGPLGSITMWWVVTCALLAGLTVKKAWTFTSDLPAGSLPMKSQLVHPVRLDANRQALSGHQDFRWRNLEDWEQSVVYEWIAFNRTFVVALENEDSFIAPQFHLQTVDSYDENATLWIHRAPERRCYYKGLVEGDNQSRVSVSLCQGMFGLIHTSHGDYTIEPVPSRSETENVLQRIHRMTQLSLTQPGGKKTNGPIETCYLKDSSKLKRRRKTKDKTTNIGEGYRHSFHNERVRSKRSVSIERNVEVLIAVDRQMADQYGESLRHYVLTLMSAVAMIYKEPSLGNFINIAVVKLVVLSEEENREVVHSSASKTLRSFCRWQQINNHDDDNHPHHHDTAVLITREDLCRVAKACDTLGLANPGMVCSRYSSCAIVEDNGLSAAFTIAHELGHVLGIPHDDDFKCRKHREHGQALKVMARMLDEKSHPWDWSPCSKKYLTNFLDTGKGECLNDKPTENLMDNPSISDRYLGELYDMDYQCELVFGGESKICPYMPVCRKLWCTLHGTYTYGCRTQHMPWADGTFCGPDKWCQRGECVKVADKQKQEPVDGQWGEWQGYGPCSRKCGGGVQRSVRDCDSPRPANRGKYCLGRRTRYLSCNMHPCPFGTTDPRAEECSLFNGMTMNFPGLPSNVKWLPYYSEDRTEACKLYCQDHETSAHFLLKDRVTDGIPCWEESFDVCVNGVCENAGCDRVLGSNKTLDRCGICGGDSSTCKTVHGHFNEVKYGYNSVVMIPAGATNIEILQYGYQNSHLDDNYLALLSHNQNYLMNGNFTVTPFKKTIKYFGATLEYSGSIAVVERINSSKPLKRKLYVQVLTVGSLRPPDIRFEYTVSLRDQNKYRWDLEKWSSCSHLCEGEMFRRPVCVRIFDNQVVNDNHCGATDKPLELAKTCNDHCILRWNFTVITECSEQCGPGTRQRDVKCLQEFTNNTAQQVNTQFCDHLVDKPRDSEQCEGSCPKSHWIFGNWSECSKSCGGGEKTRSATCVDPDGQNLSESRCELTGKITRQECNTDSCPEWMTGEWAECSATCGEGTRTRYVTCHDFRNDVELPEPSCDKTSRPTNHEVCNSTPCGSWRTSEWSQCNKSCGRGFQSRQVACRDERGKVVPDYKCDVYSRPFETKECNTEECPPSFLGYRWYLGPWSSCSVTCGKGIERRQLRCIDGQERSVAVEKCDGPIPENIKECVQSPCPEWIWSEWSTCSVRCGQGIQTRHPECKEDSVAVDSTRCEGEMPRIQTQSCSLRPCNYQWSAREWTQCSVSCGQGTQHREVVCLDESQKLVSRDLCEDHPPADVRDCKQPDCAHWVWTEWSRCSSVCGQGKQIRHSHCFHGNEIVGDFHCEKRKPEPETRLCFEKACVFRWKKGRWGKCSVTCGRGRRQRIVNCIDGKGDAVADKLCGPKRKPKSVRRCKRIPACPYSWIPDEWTQCSSSCGPGVQQRRAFCYKVNSYGWVNPEPVPESLDKSEPWCDREKRPKTTRLCNLGHCNSGAVWKPWPWRDCPVSCGVGKQRRRVPCHNLEGKRISRKRCNHALRPKKKRKCTMRPCSASAVSCHDIQKWRRIKEDGEQDIYVRGKIVKIYCAKMNTSNPQEYVSLPSGESNNYSEVYDKRLLNPDTCPYGGNRQDSCPCVTERRVESGLTMFRKLAVNLTTLQVITDDFTFSKTPHGQRVRYGEAGDCYSLEECPQGRFSINLKGTGFIVSEATQWEKYGTRTTIKLHILENGEIVQGKCGGYCGKCTPDVSGLSLDVAPL</sequence>
<evidence type="ECO:0000256" key="4">
    <source>
        <dbReference type="ARBA" id="ARBA00022670"/>
    </source>
</evidence>
<evidence type="ECO:0000256" key="6">
    <source>
        <dbReference type="ARBA" id="ARBA00022729"/>
    </source>
</evidence>
<dbReference type="InterPro" id="IPR013273">
    <property type="entry name" value="ADAMTS/ADAMTS-like"/>
</dbReference>
<evidence type="ECO:0000256" key="5">
    <source>
        <dbReference type="ARBA" id="ARBA00022723"/>
    </source>
</evidence>
<dbReference type="PROSITE" id="PS50092">
    <property type="entry name" value="TSP1"/>
    <property type="match status" value="11"/>
</dbReference>
<dbReference type="SUPFAM" id="SSF82895">
    <property type="entry name" value="TSP-1 type 1 repeat"/>
    <property type="match status" value="11"/>
</dbReference>
<keyword evidence="11" id="KW-1015">Disulfide bond</keyword>
<dbReference type="Proteomes" id="UP000694941">
    <property type="component" value="Unplaced"/>
</dbReference>
<feature type="binding site" evidence="13">
    <location>
        <position position="399"/>
    </location>
    <ligand>
        <name>Zn(2+)</name>
        <dbReference type="ChEBI" id="CHEBI:29105"/>
        <note>catalytic</note>
    </ligand>
</feature>
<reference evidence="18" key="1">
    <citation type="submission" date="2025-08" db="UniProtKB">
        <authorList>
            <consortium name="RefSeq"/>
        </authorList>
    </citation>
    <scope>IDENTIFICATION</scope>
    <source>
        <tissue evidence="18">Muscle</tissue>
    </source>
</reference>
<dbReference type="RefSeq" id="XP_022253374.1">
    <property type="nucleotide sequence ID" value="XM_022397666.1"/>
</dbReference>
<dbReference type="Gene3D" id="2.20.100.10">
    <property type="entry name" value="Thrombospondin type-1 (TSP1) repeat"/>
    <property type="match status" value="11"/>
</dbReference>
<keyword evidence="14" id="KW-0812">Transmembrane</keyword>
<dbReference type="InterPro" id="IPR024079">
    <property type="entry name" value="MetalloPept_cat_dom_sf"/>
</dbReference>
<dbReference type="Gene3D" id="3.40.1620.60">
    <property type="match status" value="1"/>
</dbReference>
<evidence type="ECO:0000256" key="8">
    <source>
        <dbReference type="ARBA" id="ARBA00022801"/>
    </source>
</evidence>
<feature type="transmembrane region" description="Helical" evidence="14">
    <location>
        <begin position="12"/>
        <end position="33"/>
    </location>
</feature>
<evidence type="ECO:0000256" key="12">
    <source>
        <dbReference type="ARBA" id="ARBA00023180"/>
    </source>
</evidence>
<comment type="subcellular location">
    <subcellularLocation>
        <location evidence="1">Secreted</location>
        <location evidence="1">Extracellular space</location>
        <location evidence="1">Extracellular matrix</location>
    </subcellularLocation>
</comment>
<dbReference type="InterPro" id="IPR000884">
    <property type="entry name" value="TSP1_rpt"/>
</dbReference>
<keyword evidence="10" id="KW-0482">Metalloprotease</keyword>
<evidence type="ECO:0000256" key="13">
    <source>
        <dbReference type="PROSITE-ProRule" id="PRU00276"/>
    </source>
</evidence>
<evidence type="ECO:0000313" key="17">
    <source>
        <dbReference type="Proteomes" id="UP000694941"/>
    </source>
</evidence>
<feature type="active site" evidence="13">
    <location>
        <position position="400"/>
    </location>
</feature>
<dbReference type="Pfam" id="PF19030">
    <property type="entry name" value="TSP1_ADAMTS"/>
    <property type="match status" value="11"/>
</dbReference>
<dbReference type="Pfam" id="PF00090">
    <property type="entry name" value="TSP_1"/>
    <property type="match status" value="2"/>
</dbReference>
<keyword evidence="12" id="KW-0325">Glycoprotein</keyword>
<comment type="caution">
    <text evidence="13">Lacks conserved residue(s) required for the propagation of feature annotation.</text>
</comment>
<dbReference type="Pfam" id="PF05986">
    <property type="entry name" value="ADAMTS_spacer1"/>
    <property type="match status" value="1"/>
</dbReference>
<organism evidence="17 18">
    <name type="scientific">Limulus polyphemus</name>
    <name type="common">Atlantic horseshoe crab</name>
    <dbReference type="NCBI Taxonomy" id="6850"/>
    <lineage>
        <taxon>Eukaryota</taxon>
        <taxon>Metazoa</taxon>
        <taxon>Ecdysozoa</taxon>
        <taxon>Arthropoda</taxon>
        <taxon>Chelicerata</taxon>
        <taxon>Merostomata</taxon>
        <taxon>Xiphosura</taxon>
        <taxon>Limulidae</taxon>
        <taxon>Limulus</taxon>
    </lineage>
</organism>
<keyword evidence="7" id="KW-0677">Repeat</keyword>
<dbReference type="PRINTS" id="PR01857">
    <property type="entry name" value="ADAMTSFAMILY"/>
</dbReference>
<proteinExistence type="predicted"/>
<keyword evidence="5 13" id="KW-0479">Metal-binding</keyword>
<dbReference type="InterPro" id="IPR041645">
    <property type="entry name" value="ADAMTS_CR_2"/>
</dbReference>
<accession>A0ABM1TBW8</accession>
<dbReference type="Gene3D" id="2.60.120.830">
    <property type="match status" value="1"/>
</dbReference>